<evidence type="ECO:0000313" key="4">
    <source>
        <dbReference type="Proteomes" id="UP001154282"/>
    </source>
</evidence>
<sequence>MRQQTKLNAIRSGLVVMGALAFGYLTMEIGFKPFLLKAQEEERQKQQQESLTLQEKSPTHESY</sequence>
<feature type="region of interest" description="Disordered" evidence="1">
    <location>
        <begin position="42"/>
        <end position="63"/>
    </location>
</feature>
<keyword evidence="2" id="KW-0812">Transmembrane</keyword>
<keyword evidence="4" id="KW-1185">Reference proteome</keyword>
<name>A0AAV0P5I5_9ROSI</name>
<proteinExistence type="predicted"/>
<gene>
    <name evidence="3" type="ORF">LITE_LOCUS36981</name>
</gene>
<organism evidence="3 4">
    <name type="scientific">Linum tenue</name>
    <dbReference type="NCBI Taxonomy" id="586396"/>
    <lineage>
        <taxon>Eukaryota</taxon>
        <taxon>Viridiplantae</taxon>
        <taxon>Streptophyta</taxon>
        <taxon>Embryophyta</taxon>
        <taxon>Tracheophyta</taxon>
        <taxon>Spermatophyta</taxon>
        <taxon>Magnoliopsida</taxon>
        <taxon>eudicotyledons</taxon>
        <taxon>Gunneridae</taxon>
        <taxon>Pentapetalae</taxon>
        <taxon>rosids</taxon>
        <taxon>fabids</taxon>
        <taxon>Malpighiales</taxon>
        <taxon>Linaceae</taxon>
        <taxon>Linum</taxon>
    </lineage>
</organism>
<dbReference type="PANTHER" id="PTHR33982">
    <property type="entry name" value="OUTER ENVELOPE MEMBRANE PROTEIN 7-RELATED"/>
    <property type="match status" value="1"/>
</dbReference>
<dbReference type="PANTHER" id="PTHR33982:SF4">
    <property type="entry name" value="TRANSMEMBRANE PROTEIN"/>
    <property type="match status" value="1"/>
</dbReference>
<reference evidence="3" key="1">
    <citation type="submission" date="2022-08" db="EMBL/GenBank/DDBJ databases">
        <authorList>
            <person name="Gutierrez-Valencia J."/>
        </authorList>
    </citation>
    <scope>NUCLEOTIDE SEQUENCE</scope>
</reference>
<protein>
    <submittedName>
        <fullName evidence="3">Uncharacterized protein</fullName>
    </submittedName>
</protein>
<keyword evidence="2" id="KW-0472">Membrane</keyword>
<keyword evidence="2" id="KW-1133">Transmembrane helix</keyword>
<accession>A0AAV0P5I5</accession>
<dbReference type="Proteomes" id="UP001154282">
    <property type="component" value="Unassembled WGS sequence"/>
</dbReference>
<dbReference type="AlphaFoldDB" id="A0AAV0P5I5"/>
<dbReference type="EMBL" id="CAMGYJ010000008">
    <property type="protein sequence ID" value="CAI0466304.1"/>
    <property type="molecule type" value="Genomic_DNA"/>
</dbReference>
<dbReference type="InterPro" id="IPR038944">
    <property type="entry name" value="OEP7-like"/>
</dbReference>
<feature type="transmembrane region" description="Helical" evidence="2">
    <location>
        <begin position="12"/>
        <end position="31"/>
    </location>
</feature>
<comment type="caution">
    <text evidence="3">The sequence shown here is derived from an EMBL/GenBank/DDBJ whole genome shotgun (WGS) entry which is preliminary data.</text>
</comment>
<evidence type="ECO:0000256" key="2">
    <source>
        <dbReference type="SAM" id="Phobius"/>
    </source>
</evidence>
<evidence type="ECO:0000256" key="1">
    <source>
        <dbReference type="SAM" id="MobiDB-lite"/>
    </source>
</evidence>
<evidence type="ECO:0000313" key="3">
    <source>
        <dbReference type="EMBL" id="CAI0466304.1"/>
    </source>
</evidence>